<keyword evidence="6" id="KW-0862">Zinc</keyword>
<proteinExistence type="predicted"/>
<dbReference type="InterPro" id="IPR013083">
    <property type="entry name" value="Znf_RING/FYVE/PHD"/>
</dbReference>
<organism evidence="13 14">
    <name type="scientific">Trapa natans</name>
    <name type="common">Water chestnut</name>
    <dbReference type="NCBI Taxonomy" id="22666"/>
    <lineage>
        <taxon>Eukaryota</taxon>
        <taxon>Viridiplantae</taxon>
        <taxon>Streptophyta</taxon>
        <taxon>Embryophyta</taxon>
        <taxon>Tracheophyta</taxon>
        <taxon>Spermatophyta</taxon>
        <taxon>Magnoliopsida</taxon>
        <taxon>eudicotyledons</taxon>
        <taxon>Gunneridae</taxon>
        <taxon>Pentapetalae</taxon>
        <taxon>rosids</taxon>
        <taxon>malvids</taxon>
        <taxon>Myrtales</taxon>
        <taxon>Lythraceae</taxon>
        <taxon>Trapa</taxon>
    </lineage>
</organism>
<keyword evidence="5" id="KW-0833">Ubl conjugation pathway</keyword>
<feature type="domain" description="RING-type" evidence="12">
    <location>
        <begin position="386"/>
        <end position="424"/>
    </location>
</feature>
<feature type="transmembrane region" description="Helical" evidence="11">
    <location>
        <begin position="219"/>
        <end position="238"/>
    </location>
</feature>
<dbReference type="SUPFAM" id="SSF57850">
    <property type="entry name" value="RING/U-box"/>
    <property type="match status" value="1"/>
</dbReference>
<keyword evidence="7 11" id="KW-1133">Transmembrane helix</keyword>
<dbReference type="GO" id="GO:0016020">
    <property type="term" value="C:membrane"/>
    <property type="evidence" value="ECO:0007669"/>
    <property type="project" value="UniProtKB-SubCell"/>
</dbReference>
<evidence type="ECO:0000256" key="1">
    <source>
        <dbReference type="ARBA" id="ARBA00004141"/>
    </source>
</evidence>
<keyword evidence="4 9" id="KW-0863">Zinc-finger</keyword>
<evidence type="ECO:0000256" key="11">
    <source>
        <dbReference type="SAM" id="Phobius"/>
    </source>
</evidence>
<feature type="transmembrane region" description="Helical" evidence="11">
    <location>
        <begin position="304"/>
        <end position="324"/>
    </location>
</feature>
<feature type="transmembrane region" description="Helical" evidence="11">
    <location>
        <begin position="172"/>
        <end position="199"/>
    </location>
</feature>
<reference evidence="13 14" key="1">
    <citation type="journal article" date="2023" name="Hortic Res">
        <title>Pangenome of water caltrop reveals structural variations and asymmetric subgenome divergence after allopolyploidization.</title>
        <authorList>
            <person name="Zhang X."/>
            <person name="Chen Y."/>
            <person name="Wang L."/>
            <person name="Yuan Y."/>
            <person name="Fang M."/>
            <person name="Shi L."/>
            <person name="Lu R."/>
            <person name="Comes H.P."/>
            <person name="Ma Y."/>
            <person name="Chen Y."/>
            <person name="Huang G."/>
            <person name="Zhou Y."/>
            <person name="Zheng Z."/>
            <person name="Qiu Y."/>
        </authorList>
    </citation>
    <scope>NUCLEOTIDE SEQUENCE [LARGE SCALE GENOMIC DNA]</scope>
    <source>
        <strain evidence="13">F231</strain>
    </source>
</reference>
<gene>
    <name evidence="13" type="ORF">SAY86_021135</name>
</gene>
<dbReference type="GO" id="GO:0061630">
    <property type="term" value="F:ubiquitin protein ligase activity"/>
    <property type="evidence" value="ECO:0007669"/>
    <property type="project" value="InterPro"/>
</dbReference>
<dbReference type="SMART" id="SM00184">
    <property type="entry name" value="RING"/>
    <property type="match status" value="1"/>
</dbReference>
<evidence type="ECO:0000256" key="3">
    <source>
        <dbReference type="ARBA" id="ARBA00022723"/>
    </source>
</evidence>
<dbReference type="InterPro" id="IPR044235">
    <property type="entry name" value="RNFT1/2"/>
</dbReference>
<comment type="caution">
    <text evidence="13">The sequence shown here is derived from an EMBL/GenBank/DDBJ whole genome shotgun (WGS) entry which is preliminary data.</text>
</comment>
<dbReference type="Gene3D" id="3.30.40.10">
    <property type="entry name" value="Zinc/RING finger domain, C3HC4 (zinc finger)"/>
    <property type="match status" value="1"/>
</dbReference>
<evidence type="ECO:0000256" key="5">
    <source>
        <dbReference type="ARBA" id="ARBA00022786"/>
    </source>
</evidence>
<evidence type="ECO:0000256" key="8">
    <source>
        <dbReference type="ARBA" id="ARBA00023136"/>
    </source>
</evidence>
<evidence type="ECO:0000313" key="13">
    <source>
        <dbReference type="EMBL" id="KAK4800648.1"/>
    </source>
</evidence>
<evidence type="ECO:0000256" key="9">
    <source>
        <dbReference type="PROSITE-ProRule" id="PRU00175"/>
    </source>
</evidence>
<evidence type="ECO:0000313" key="14">
    <source>
        <dbReference type="Proteomes" id="UP001346149"/>
    </source>
</evidence>
<keyword evidence="2 11" id="KW-0812">Transmembrane</keyword>
<dbReference type="InterPro" id="IPR001841">
    <property type="entry name" value="Znf_RING"/>
</dbReference>
<dbReference type="PANTHER" id="PTHR15860:SF27">
    <property type="entry name" value="RING_U-BOX SUPERFAMILY PROTEIN"/>
    <property type="match status" value="1"/>
</dbReference>
<dbReference type="PROSITE" id="PS00518">
    <property type="entry name" value="ZF_RING_1"/>
    <property type="match status" value="1"/>
</dbReference>
<dbReference type="PROSITE" id="PS50089">
    <property type="entry name" value="ZF_RING_2"/>
    <property type="match status" value="1"/>
</dbReference>
<keyword evidence="14" id="KW-1185">Reference proteome</keyword>
<dbReference type="Pfam" id="PF13639">
    <property type="entry name" value="zf-RING_2"/>
    <property type="match status" value="1"/>
</dbReference>
<feature type="transmembrane region" description="Helical" evidence="11">
    <location>
        <begin position="258"/>
        <end position="283"/>
    </location>
</feature>
<evidence type="ECO:0000256" key="10">
    <source>
        <dbReference type="SAM" id="MobiDB-lite"/>
    </source>
</evidence>
<dbReference type="Proteomes" id="UP001346149">
    <property type="component" value="Unassembled WGS sequence"/>
</dbReference>
<evidence type="ECO:0000256" key="2">
    <source>
        <dbReference type="ARBA" id="ARBA00022692"/>
    </source>
</evidence>
<evidence type="ECO:0000256" key="4">
    <source>
        <dbReference type="ARBA" id="ARBA00022771"/>
    </source>
</evidence>
<feature type="transmembrane region" description="Helical" evidence="11">
    <location>
        <begin position="330"/>
        <end position="348"/>
    </location>
</feature>
<dbReference type="EMBL" id="JAXQNO010000003">
    <property type="protein sequence ID" value="KAK4800648.1"/>
    <property type="molecule type" value="Genomic_DNA"/>
</dbReference>
<accession>A0AAN7MYK7</accession>
<dbReference type="CDD" id="cd16532">
    <property type="entry name" value="RING-HC_RNFT1-like"/>
    <property type="match status" value="1"/>
</dbReference>
<comment type="subcellular location">
    <subcellularLocation>
        <location evidence="1">Membrane</location>
        <topology evidence="1">Multi-pass membrane protein</topology>
    </subcellularLocation>
</comment>
<sequence length="447" mass="50291">MEASGGNSHVYRGLYTVNGNSSTSNLRRYSNILSESNIFQAPISTLLEFSGLLRTGSHNNLEVHTRLEDTPQSGGEGEVSIRIIGAGEHEHHGEGRELVRESPSQEEVFLRPVAGNAGQGAVISNGLEEGAPTVSANGVSGTEDGESNSRDPSYQRYDIQHAASWIEQTLPFFLLLFIIFIRLHLQGFLVTIWIAVVLFKSNDILRKQTALKGERKIPVLAGISFASALHVACIYWWYKKDDPLYPLIMLPPKAIPQFWNAAFIVVVNDTMVRQAAMILKCFLLMYYGNGRGRNYLKQGQMLTLVEYLVLLYRALLPTPVWYRFFMNDEYGSVFSSLMTMLYLSFKITSVVEKVQYFYTALRTLLHKEVHYAYATAEQVNAAGDLCAICQEKMHSPILLGCKHIFCEDCVSEWLERERTCPLCRAVVKPAGLRSFSDGSTSLFFQFF</sequence>
<evidence type="ECO:0000256" key="6">
    <source>
        <dbReference type="ARBA" id="ARBA00022833"/>
    </source>
</evidence>
<evidence type="ECO:0000259" key="12">
    <source>
        <dbReference type="PROSITE" id="PS50089"/>
    </source>
</evidence>
<dbReference type="PANTHER" id="PTHR15860">
    <property type="entry name" value="UNCHARACTERIZED RING FINGER-CONTAINING PROTEIN"/>
    <property type="match status" value="1"/>
</dbReference>
<dbReference type="InterPro" id="IPR017907">
    <property type="entry name" value="Znf_RING_CS"/>
</dbReference>
<name>A0AAN7MYK7_TRANT</name>
<feature type="region of interest" description="Disordered" evidence="10">
    <location>
        <begin position="129"/>
        <end position="153"/>
    </location>
</feature>
<protein>
    <recommendedName>
        <fullName evidence="12">RING-type domain-containing protein</fullName>
    </recommendedName>
</protein>
<keyword evidence="8 11" id="KW-0472">Membrane</keyword>
<dbReference type="GO" id="GO:1904294">
    <property type="term" value="P:positive regulation of ERAD pathway"/>
    <property type="evidence" value="ECO:0007669"/>
    <property type="project" value="InterPro"/>
</dbReference>
<dbReference type="AlphaFoldDB" id="A0AAN7MYK7"/>
<dbReference type="GO" id="GO:0008270">
    <property type="term" value="F:zinc ion binding"/>
    <property type="evidence" value="ECO:0007669"/>
    <property type="project" value="UniProtKB-KW"/>
</dbReference>
<evidence type="ECO:0000256" key="7">
    <source>
        <dbReference type="ARBA" id="ARBA00022989"/>
    </source>
</evidence>
<keyword evidence="3" id="KW-0479">Metal-binding</keyword>